<keyword evidence="2" id="KW-1185">Reference proteome</keyword>
<evidence type="ECO:0000313" key="2">
    <source>
        <dbReference type="Proteomes" id="UP000002573"/>
    </source>
</evidence>
<dbReference type="STRING" id="591019.Shell_0942"/>
<dbReference type="EMBL" id="CP002051">
    <property type="protein sequence ID" value="ADI32048.1"/>
    <property type="molecule type" value="Genomic_DNA"/>
</dbReference>
<protein>
    <submittedName>
        <fullName evidence="1">Rossmann fold nucleotide-binding protein-like protein</fullName>
    </submittedName>
</protein>
<reference evidence="2" key="1">
    <citation type="submission" date="2010-05" db="EMBL/GenBank/DDBJ databases">
        <title>Complete sequence of Staphylothermus hellenicus DSM 12710.</title>
        <authorList>
            <consortium name="US DOE Joint Genome Institute"/>
            <person name="Lucas S."/>
            <person name="Copeland A."/>
            <person name="Lapidus A."/>
            <person name="Cheng J.-F."/>
            <person name="Bruce D."/>
            <person name="Goodwin L."/>
            <person name="Pitluck S."/>
            <person name="Davenport K."/>
            <person name="Detter J.C."/>
            <person name="Han C."/>
            <person name="Tapia R."/>
            <person name="Larimer F."/>
            <person name="Land M."/>
            <person name="Hauser L."/>
            <person name="Kyrpides N."/>
            <person name="Mikhailova N."/>
            <person name="Anderson I.J."/>
            <person name="Woyke T."/>
        </authorList>
    </citation>
    <scope>NUCLEOTIDE SEQUENCE [LARGE SCALE GENOMIC DNA]</scope>
    <source>
        <strain evidence="2">DSM 12710 / JCM 10830 / BK20S6-10-b1 / P8</strain>
    </source>
</reference>
<gene>
    <name evidence="1" type="ordered locus">Shell_0942</name>
</gene>
<dbReference type="Pfam" id="PF18306">
    <property type="entry name" value="LDcluster4"/>
    <property type="match status" value="1"/>
</dbReference>
<dbReference type="eggNOG" id="arCOG02431">
    <property type="taxonomic scope" value="Archaea"/>
</dbReference>
<dbReference type="KEGG" id="shc:Shell_0942"/>
<dbReference type="AlphaFoldDB" id="D7D8F2"/>
<accession>D7D8F2</accession>
<dbReference type="SUPFAM" id="SSF102405">
    <property type="entry name" value="MCP/YpsA-like"/>
    <property type="match status" value="1"/>
</dbReference>
<dbReference type="InterPro" id="IPR041164">
    <property type="entry name" value="LDcluster4"/>
</dbReference>
<dbReference type="HOGENOM" id="CLU_107614_0_1_2"/>
<sequence>MTRKVYVAVAASSEKPDEDMLKNSMCFINELSRFKENIVVVLGGYWGLMKNIADHAVKAGIQTMFILPDNPPVMPPNNENTIIVQTDLGFPTRSTIMCKTGDILVAMGGSIGSIIEIMLSYDFGKPIVVVKSGRETDRVPQCFDKYIDHRMKAELLYASDGCEAGRIVVDFIRELLKK</sequence>
<name>D7D8F2_STAHD</name>
<proteinExistence type="predicted"/>
<dbReference type="Proteomes" id="UP000002573">
    <property type="component" value="Chromosome"/>
</dbReference>
<dbReference type="OrthoDB" id="9570at2157"/>
<evidence type="ECO:0000313" key="1">
    <source>
        <dbReference type="EMBL" id="ADI32048.1"/>
    </source>
</evidence>
<dbReference type="Gene3D" id="3.40.50.450">
    <property type="match status" value="1"/>
</dbReference>
<organism evidence="1 2">
    <name type="scientific">Staphylothermus hellenicus (strain DSM 12710 / JCM 10830 / BK20S6-10-b1 / P8)</name>
    <dbReference type="NCBI Taxonomy" id="591019"/>
    <lineage>
        <taxon>Archaea</taxon>
        <taxon>Thermoproteota</taxon>
        <taxon>Thermoprotei</taxon>
        <taxon>Desulfurococcales</taxon>
        <taxon>Desulfurococcaceae</taxon>
        <taxon>Staphylothermus</taxon>
    </lineage>
</organism>
<reference evidence="1 2" key="2">
    <citation type="journal article" date="2011" name="Stand. Genomic Sci.">
        <title>Complete genome sequence of Staphylothermus hellenicus P8.</title>
        <authorList>
            <person name="Anderson I."/>
            <person name="Wirth R."/>
            <person name="Lucas S."/>
            <person name="Copeland A."/>
            <person name="Lapidus A."/>
            <person name="Cheng J.F."/>
            <person name="Goodwin L."/>
            <person name="Pitluck S."/>
            <person name="Davenport K."/>
            <person name="Detter J.C."/>
            <person name="Han C."/>
            <person name="Tapia R."/>
            <person name="Land M."/>
            <person name="Hauser L."/>
            <person name="Pati A."/>
            <person name="Mikhailova N."/>
            <person name="Woyke T."/>
            <person name="Klenk H.P."/>
            <person name="Kyrpides N."/>
            <person name="Ivanova N."/>
        </authorList>
    </citation>
    <scope>NUCLEOTIDE SEQUENCE [LARGE SCALE GENOMIC DNA]</scope>
    <source>
        <strain evidence="2">DSM 12710 / JCM 10830 / BK20S6-10-b1 / P8</strain>
    </source>
</reference>